<feature type="domain" description="4Fe-4S ferredoxin-type" evidence="6">
    <location>
        <begin position="525"/>
        <end position="554"/>
    </location>
</feature>
<reference evidence="8" key="2">
    <citation type="submission" date="2024-01" db="EMBL/GenBank/DDBJ databases">
        <title>Roseobacter fucihabitans sp. nov., isolated from the brown alga Fucus spiralis.</title>
        <authorList>
            <person name="Hahnke S."/>
            <person name="Berger M."/>
            <person name="Schlingloff A."/>
            <person name="Athale I."/>
            <person name="Neumann-Schaal M."/>
            <person name="Adenaya A."/>
            <person name="Poehlein A."/>
            <person name="Daniel R."/>
            <person name="Pertersen J."/>
            <person name="Brinkhoff T."/>
        </authorList>
    </citation>
    <scope>NUCLEOTIDE SEQUENCE [LARGE SCALE GENOMIC DNA]</scope>
    <source>
        <strain evidence="8">B14</strain>
    </source>
</reference>
<evidence type="ECO:0000313" key="7">
    <source>
        <dbReference type="EMBL" id="WVX48587.1"/>
    </source>
</evidence>
<dbReference type="EMBL" id="CP143423">
    <property type="protein sequence ID" value="WVX48587.1"/>
    <property type="molecule type" value="Genomic_DNA"/>
</dbReference>
<evidence type="ECO:0000313" key="8">
    <source>
        <dbReference type="Proteomes" id="UP001318682"/>
    </source>
</evidence>
<evidence type="ECO:0000259" key="6">
    <source>
        <dbReference type="PROSITE" id="PS51379"/>
    </source>
</evidence>
<keyword evidence="4" id="KW-0411">Iron-sulfur</keyword>
<organism evidence="7 8">
    <name type="scientific">Roseobacter fucihabitans</name>
    <dbReference type="NCBI Taxonomy" id="1537242"/>
    <lineage>
        <taxon>Bacteria</taxon>
        <taxon>Pseudomonadati</taxon>
        <taxon>Pseudomonadota</taxon>
        <taxon>Alphaproteobacteria</taxon>
        <taxon>Rhodobacterales</taxon>
        <taxon>Roseobacteraceae</taxon>
        <taxon>Roseobacter</taxon>
    </lineage>
</organism>
<dbReference type="PROSITE" id="PS51379">
    <property type="entry name" value="4FE4S_FER_2"/>
    <property type="match status" value="3"/>
</dbReference>
<evidence type="ECO:0000256" key="1">
    <source>
        <dbReference type="ARBA" id="ARBA00022485"/>
    </source>
</evidence>
<evidence type="ECO:0000256" key="3">
    <source>
        <dbReference type="ARBA" id="ARBA00023004"/>
    </source>
</evidence>
<evidence type="ECO:0000256" key="5">
    <source>
        <dbReference type="SAM" id="MobiDB-lite"/>
    </source>
</evidence>
<dbReference type="PANTHER" id="PTHR43687:SF4">
    <property type="entry name" value="BLR5484 PROTEIN"/>
    <property type="match status" value="1"/>
</dbReference>
<evidence type="ECO:0000256" key="4">
    <source>
        <dbReference type="ARBA" id="ARBA00023014"/>
    </source>
</evidence>
<keyword evidence="1" id="KW-0004">4Fe-4S</keyword>
<dbReference type="SUPFAM" id="SSF54862">
    <property type="entry name" value="4Fe-4S ferredoxins"/>
    <property type="match status" value="1"/>
</dbReference>
<keyword evidence="2" id="KW-0479">Metal-binding</keyword>
<sequence>MTKTIILCDCLGSQSIDAQKVSDATGLACPMMFTEACGAQIEQAAALIAKGDVLIACQQEAPLFRELAEEIAAPEPAFVDLRDRAGWGDEGANPSAKMAALTAEALLARPAERTLDVVSNGACLILGSGEAALQAAQDLSATLAVTLLMPAPQETSPGLPYDIVSGTLARASGTLGQFSLRIDQFQQIIAGGRAGAQWTPPKDGALTECDVILDLSAQPALFAAPEKRDGYLRADPGSQPAVAKAVLGASMMVGTFEKPLYIRLEESLCAHSRAEQAACSKCLDICPTGAITSAGEHVAIDPMICAGCGACSALCPSGAISYDAPPVSDVFARLNTLSGTYRKAGGDTPRLLVHDDSFGSEMISLAARFGRGLPADVIPLSVPAPAGFGHAEMLAALACGFGDVSILLAPRTERPVLQSEAALAIAIAGRAAVQLIDVNDPDALSENLYGEHDLARVQTPILPLGTRRQVTRLAAQALQPEAEMIPLPDAAPYGAILVDQDACTLCLSCVSLCPAGALGDNPDKPQLRFEENACLQCGLCANICPEDAISLTPQLNLSDEAFTQKVMHEEEPFACVECGVLFGSKSTVERIMEKLAGKHAMFAKPETARMIQMCDNCRIQAQYHSENNPFAGKERPAIRTTDDYLSKRKDH</sequence>
<dbReference type="InterPro" id="IPR050572">
    <property type="entry name" value="Fe-S_Ferredoxin"/>
</dbReference>
<feature type="domain" description="4Fe-4S ferredoxin-type" evidence="6">
    <location>
        <begin position="296"/>
        <end position="325"/>
    </location>
</feature>
<dbReference type="Gene3D" id="3.30.70.20">
    <property type="match status" value="2"/>
</dbReference>
<keyword evidence="8" id="KW-1185">Reference proteome</keyword>
<feature type="compositionally biased region" description="Basic and acidic residues" evidence="5">
    <location>
        <begin position="632"/>
        <end position="651"/>
    </location>
</feature>
<accession>A0ABZ2BRK7</accession>
<reference evidence="7 8" key="1">
    <citation type="submission" date="2015-07" db="EMBL/GenBank/DDBJ databases">
        <authorList>
            <person name="Voget S."/>
            <person name="Dogs M."/>
            <person name="Brinkhoff T.H."/>
            <person name="Daniel R."/>
        </authorList>
    </citation>
    <scope>NUCLEOTIDE SEQUENCE [LARGE SCALE GENOMIC DNA]</scope>
    <source>
        <strain evidence="7 8">B14</strain>
    </source>
</reference>
<feature type="region of interest" description="Disordered" evidence="5">
    <location>
        <begin position="628"/>
        <end position="651"/>
    </location>
</feature>
<dbReference type="Pfam" id="PF12838">
    <property type="entry name" value="Fer4_7"/>
    <property type="match status" value="1"/>
</dbReference>
<dbReference type="RefSeq" id="WP_187428877.1">
    <property type="nucleotide sequence ID" value="NZ_CP143423.1"/>
</dbReference>
<dbReference type="PROSITE" id="PS00198">
    <property type="entry name" value="4FE4S_FER_1"/>
    <property type="match status" value="3"/>
</dbReference>
<proteinExistence type="predicted"/>
<feature type="domain" description="4Fe-4S ferredoxin-type" evidence="6">
    <location>
        <begin position="494"/>
        <end position="523"/>
    </location>
</feature>
<protein>
    <submittedName>
        <fullName evidence="7">Ion-translocating oxidoreductase complex subunit B</fullName>
    </submittedName>
</protein>
<dbReference type="PANTHER" id="PTHR43687">
    <property type="entry name" value="ADENYLYLSULFATE REDUCTASE, BETA SUBUNIT"/>
    <property type="match status" value="1"/>
</dbReference>
<name>A0ABZ2BRK7_9RHOB</name>
<keyword evidence="3" id="KW-0408">Iron</keyword>
<dbReference type="InterPro" id="IPR017900">
    <property type="entry name" value="4Fe4S_Fe_S_CS"/>
</dbReference>
<dbReference type="InterPro" id="IPR017896">
    <property type="entry name" value="4Fe4S_Fe-S-bd"/>
</dbReference>
<dbReference type="Pfam" id="PF13187">
    <property type="entry name" value="Fer4_9"/>
    <property type="match status" value="1"/>
</dbReference>
<evidence type="ECO:0000256" key="2">
    <source>
        <dbReference type="ARBA" id="ARBA00022723"/>
    </source>
</evidence>
<gene>
    <name evidence="7" type="primary">rsxB</name>
    <name evidence="7" type="ORF">ROLI_016680</name>
</gene>
<dbReference type="Proteomes" id="UP001318682">
    <property type="component" value="Chromosome"/>
</dbReference>